<dbReference type="HAMAP" id="MF_01820">
    <property type="entry name" value="GTPase_RsgA"/>
    <property type="match status" value="1"/>
</dbReference>
<dbReference type="SUPFAM" id="SSF52540">
    <property type="entry name" value="P-loop containing nucleoside triphosphate hydrolases"/>
    <property type="match status" value="1"/>
</dbReference>
<evidence type="ECO:0000256" key="7">
    <source>
        <dbReference type="ARBA" id="ARBA00022833"/>
    </source>
</evidence>
<dbReference type="Gene3D" id="3.40.50.300">
    <property type="entry name" value="P-loop containing nucleotide triphosphate hydrolases"/>
    <property type="match status" value="1"/>
</dbReference>
<keyword evidence="4 10" id="KW-0699">rRNA-binding</keyword>
<comment type="similarity">
    <text evidence="10">Belongs to the TRAFAC class YlqF/YawG GTPase family. RsgA subfamily.</text>
</comment>
<evidence type="ECO:0000313" key="14">
    <source>
        <dbReference type="EMBL" id="GLC25840.1"/>
    </source>
</evidence>
<evidence type="ECO:0000256" key="5">
    <source>
        <dbReference type="ARBA" id="ARBA00022741"/>
    </source>
</evidence>
<keyword evidence="3 10" id="KW-0479">Metal-binding</keyword>
<dbReference type="Proteomes" id="UP001161325">
    <property type="component" value="Unassembled WGS sequence"/>
</dbReference>
<dbReference type="InterPro" id="IPR027417">
    <property type="entry name" value="P-loop_NTPase"/>
</dbReference>
<protein>
    <recommendedName>
        <fullName evidence="10">Small ribosomal subunit biogenesis GTPase RsgA</fullName>
        <ecNumber evidence="10">3.6.1.-</ecNumber>
    </recommendedName>
</protein>
<evidence type="ECO:0000259" key="13">
    <source>
        <dbReference type="PROSITE" id="PS51721"/>
    </source>
</evidence>
<comment type="function">
    <text evidence="10">One of several proteins that assist in the late maturation steps of the functional core of the 30S ribosomal subunit. Helps release RbfA from mature subunits. May play a role in the assembly of ribosomal proteins into the subunit. Circularly permuted GTPase that catalyzes slow GTP hydrolysis, GTPase activity is stimulated by the 30S ribosomal subunit.</text>
</comment>
<dbReference type="GO" id="GO:0042274">
    <property type="term" value="P:ribosomal small subunit biogenesis"/>
    <property type="evidence" value="ECO:0007669"/>
    <property type="project" value="UniProtKB-UniRule"/>
</dbReference>
<dbReference type="GO" id="GO:0003924">
    <property type="term" value="F:GTPase activity"/>
    <property type="evidence" value="ECO:0007669"/>
    <property type="project" value="UniProtKB-UniRule"/>
</dbReference>
<evidence type="ECO:0000256" key="1">
    <source>
        <dbReference type="ARBA" id="ARBA00022490"/>
    </source>
</evidence>
<feature type="domain" description="EngC GTPase" evidence="12">
    <location>
        <begin position="114"/>
        <end position="260"/>
    </location>
</feature>
<dbReference type="EC" id="3.6.1.-" evidence="10"/>
<keyword evidence="1 10" id="KW-0963">Cytoplasm</keyword>
<evidence type="ECO:0000259" key="12">
    <source>
        <dbReference type="PROSITE" id="PS50936"/>
    </source>
</evidence>
<dbReference type="Pfam" id="PF03193">
    <property type="entry name" value="RsgA_GTPase"/>
    <property type="match status" value="1"/>
</dbReference>
<comment type="subunit">
    <text evidence="10">Monomer. Associates with 30S ribosomal subunit, binds 16S rRNA.</text>
</comment>
<dbReference type="Gene3D" id="1.10.40.50">
    <property type="entry name" value="Probable gtpase engc, domain 3"/>
    <property type="match status" value="1"/>
</dbReference>
<evidence type="ECO:0000256" key="10">
    <source>
        <dbReference type="HAMAP-Rule" id="MF_01820"/>
    </source>
</evidence>
<evidence type="ECO:0000256" key="4">
    <source>
        <dbReference type="ARBA" id="ARBA00022730"/>
    </source>
</evidence>
<keyword evidence="9 10" id="KW-0342">GTP-binding</keyword>
<proteinExistence type="inferred from homology"/>
<feature type="binding site" evidence="10">
    <location>
        <begin position="153"/>
        <end position="156"/>
    </location>
    <ligand>
        <name>GTP</name>
        <dbReference type="ChEBI" id="CHEBI:37565"/>
    </ligand>
</feature>
<feature type="domain" description="CP-type G" evidence="13">
    <location>
        <begin position="106"/>
        <end position="262"/>
    </location>
</feature>
<comment type="subcellular location">
    <subcellularLocation>
        <location evidence="10">Cytoplasm</location>
    </subcellularLocation>
</comment>
<dbReference type="GO" id="GO:0046872">
    <property type="term" value="F:metal ion binding"/>
    <property type="evidence" value="ECO:0007669"/>
    <property type="project" value="UniProtKB-KW"/>
</dbReference>
<dbReference type="GO" id="GO:0019843">
    <property type="term" value="F:rRNA binding"/>
    <property type="evidence" value="ECO:0007669"/>
    <property type="project" value="UniProtKB-KW"/>
</dbReference>
<evidence type="ECO:0000256" key="6">
    <source>
        <dbReference type="ARBA" id="ARBA00022801"/>
    </source>
</evidence>
<dbReference type="AlphaFoldDB" id="A0AA37V197"/>
<feature type="region of interest" description="Disordered" evidence="11">
    <location>
        <begin position="1"/>
        <end position="29"/>
    </location>
</feature>
<dbReference type="GO" id="GO:0005737">
    <property type="term" value="C:cytoplasm"/>
    <property type="evidence" value="ECO:0007669"/>
    <property type="project" value="UniProtKB-SubCell"/>
</dbReference>
<dbReference type="CDD" id="cd01854">
    <property type="entry name" value="YjeQ_EngC"/>
    <property type="match status" value="1"/>
</dbReference>
<feature type="binding site" evidence="10">
    <location>
        <position position="297"/>
    </location>
    <ligand>
        <name>Zn(2+)</name>
        <dbReference type="ChEBI" id="CHEBI:29105"/>
    </ligand>
</feature>
<evidence type="ECO:0000256" key="3">
    <source>
        <dbReference type="ARBA" id="ARBA00022723"/>
    </source>
</evidence>
<accession>A0AA37V197</accession>
<evidence type="ECO:0000313" key="15">
    <source>
        <dbReference type="Proteomes" id="UP001161325"/>
    </source>
</evidence>
<gene>
    <name evidence="14" type="primary">rsgA_2</name>
    <name evidence="10" type="synonym">rsgA</name>
    <name evidence="14" type="ORF">rosag_23530</name>
</gene>
<dbReference type="GO" id="GO:0005525">
    <property type="term" value="F:GTP binding"/>
    <property type="evidence" value="ECO:0007669"/>
    <property type="project" value="UniProtKB-UniRule"/>
</dbReference>
<comment type="cofactor">
    <cofactor evidence="10">
        <name>Zn(2+)</name>
        <dbReference type="ChEBI" id="CHEBI:29105"/>
    </cofactor>
    <text evidence="10">Binds 1 zinc ion per subunit.</text>
</comment>
<dbReference type="PANTHER" id="PTHR32120:SF10">
    <property type="entry name" value="SMALL RIBOSOMAL SUBUNIT BIOGENESIS GTPASE RSGA"/>
    <property type="match status" value="1"/>
</dbReference>
<dbReference type="PROSITE" id="PS50936">
    <property type="entry name" value="ENGC_GTPASE"/>
    <property type="match status" value="1"/>
</dbReference>
<feature type="binding site" evidence="10">
    <location>
        <position position="303"/>
    </location>
    <ligand>
        <name>Zn(2+)</name>
        <dbReference type="ChEBI" id="CHEBI:29105"/>
    </ligand>
</feature>
<feature type="binding site" evidence="10">
    <location>
        <position position="295"/>
    </location>
    <ligand>
        <name>Zn(2+)</name>
        <dbReference type="ChEBI" id="CHEBI:29105"/>
    </ligand>
</feature>
<keyword evidence="6 10" id="KW-0378">Hydrolase</keyword>
<reference evidence="14" key="1">
    <citation type="submission" date="2022-08" db="EMBL/GenBank/DDBJ databases">
        <title>Draft genome sequencing of Roseisolibacter agri AW1220.</title>
        <authorList>
            <person name="Tobiishi Y."/>
            <person name="Tonouchi A."/>
        </authorList>
    </citation>
    <scope>NUCLEOTIDE SEQUENCE</scope>
    <source>
        <strain evidence="14">AW1220</strain>
    </source>
</reference>
<dbReference type="PANTHER" id="PTHR32120">
    <property type="entry name" value="SMALL RIBOSOMAL SUBUNIT BIOGENESIS GTPASE RSGA"/>
    <property type="match status" value="1"/>
</dbReference>
<dbReference type="RefSeq" id="WP_284350299.1">
    <property type="nucleotide sequence ID" value="NZ_BRXS01000003.1"/>
</dbReference>
<dbReference type="InterPro" id="IPR004881">
    <property type="entry name" value="Ribosome_biogen_GTPase_RsgA"/>
</dbReference>
<dbReference type="EMBL" id="BRXS01000003">
    <property type="protein sequence ID" value="GLC25840.1"/>
    <property type="molecule type" value="Genomic_DNA"/>
</dbReference>
<keyword evidence="2 10" id="KW-0690">Ribosome biogenesis</keyword>
<dbReference type="NCBIfam" id="TIGR00157">
    <property type="entry name" value="ribosome small subunit-dependent GTPase A"/>
    <property type="match status" value="1"/>
</dbReference>
<evidence type="ECO:0000256" key="8">
    <source>
        <dbReference type="ARBA" id="ARBA00022884"/>
    </source>
</evidence>
<keyword evidence="15" id="KW-1185">Reference proteome</keyword>
<keyword evidence="7 10" id="KW-0862">Zinc</keyword>
<sequence>MTATRTPDPQPGRTPSPHGSTSSAPTGRVVAQHRGRWLIADPSRPGEHDARPAILSGRLARDPSPDAHPVVGDQVALDPDAADGLARITGVLPRRSLLRRGATDGTSRQQALAANVDVAFVVVPADRAVNPRRIEREVTLVWESGALPVVLLTKMDLCADPDAAVAAASGAAAGVEVVPISVHDRHGLHVLDHWLVPGATVVLLGASGAGKSTLTNHLLGREHLRTNGLRWDGAGRHTTTHRELVALPGGAAIIDTPGLRALALWADGGDEEATALGQTFGDVATLALECRFADCGHRREPGCAVLAAVADGRLPADRLASWEALGRELAQLERRRDAVARAAGKAADRRGAKALRVRVAEKRGEG</sequence>
<dbReference type="InterPro" id="IPR010914">
    <property type="entry name" value="RsgA_GTPase_dom"/>
</dbReference>
<keyword evidence="5 10" id="KW-0547">Nucleotide-binding</keyword>
<evidence type="ECO:0000256" key="11">
    <source>
        <dbReference type="SAM" id="MobiDB-lite"/>
    </source>
</evidence>
<comment type="caution">
    <text evidence="14">The sequence shown here is derived from an EMBL/GenBank/DDBJ whole genome shotgun (WGS) entry which is preliminary data.</text>
</comment>
<feature type="binding site" evidence="10">
    <location>
        <position position="290"/>
    </location>
    <ligand>
        <name>Zn(2+)</name>
        <dbReference type="ChEBI" id="CHEBI:29105"/>
    </ligand>
</feature>
<dbReference type="PROSITE" id="PS51721">
    <property type="entry name" value="G_CP"/>
    <property type="match status" value="1"/>
</dbReference>
<evidence type="ECO:0000256" key="9">
    <source>
        <dbReference type="ARBA" id="ARBA00023134"/>
    </source>
</evidence>
<feature type="binding site" evidence="10">
    <location>
        <begin position="205"/>
        <end position="213"/>
    </location>
    <ligand>
        <name>GTP</name>
        <dbReference type="ChEBI" id="CHEBI:37565"/>
    </ligand>
</feature>
<keyword evidence="8 10" id="KW-0694">RNA-binding</keyword>
<name>A0AA37V197_9BACT</name>
<evidence type="ECO:0000256" key="2">
    <source>
        <dbReference type="ARBA" id="ARBA00022517"/>
    </source>
</evidence>
<dbReference type="InterPro" id="IPR030378">
    <property type="entry name" value="G_CP_dom"/>
</dbReference>
<organism evidence="14 15">
    <name type="scientific">Roseisolibacter agri</name>
    <dbReference type="NCBI Taxonomy" id="2014610"/>
    <lineage>
        <taxon>Bacteria</taxon>
        <taxon>Pseudomonadati</taxon>
        <taxon>Gemmatimonadota</taxon>
        <taxon>Gemmatimonadia</taxon>
        <taxon>Gemmatimonadales</taxon>
        <taxon>Gemmatimonadaceae</taxon>
        <taxon>Roseisolibacter</taxon>
    </lineage>
</organism>